<dbReference type="InterPro" id="IPR003599">
    <property type="entry name" value="Ig_sub"/>
</dbReference>
<dbReference type="InterPro" id="IPR013783">
    <property type="entry name" value="Ig-like_fold"/>
</dbReference>
<gene>
    <name evidence="1" type="ORF">QR98_0007130</name>
</gene>
<sequence length="115" mass="12496">PPEKPQIIDSNGESSPSLIGPFTEGDRLSLICEVDGGKPIPSLTWWRESVLLDDTYEQITSPNGNIVVRNQLTIPSLKRHDLMAVFTCQASNNNISLPSTATVTVDLNLCVCVCV</sequence>
<dbReference type="Pfam" id="PF13927">
    <property type="entry name" value="Ig_3"/>
    <property type="match status" value="1"/>
</dbReference>
<dbReference type="InterPro" id="IPR007110">
    <property type="entry name" value="Ig-like_dom"/>
</dbReference>
<dbReference type="EMBL" id="JXLN01001496">
    <property type="protein sequence ID" value="KPM02304.1"/>
    <property type="molecule type" value="Genomic_DNA"/>
</dbReference>
<organism evidence="1 2">
    <name type="scientific">Sarcoptes scabiei</name>
    <name type="common">Itch mite</name>
    <name type="synonym">Acarus scabiei</name>
    <dbReference type="NCBI Taxonomy" id="52283"/>
    <lineage>
        <taxon>Eukaryota</taxon>
        <taxon>Metazoa</taxon>
        <taxon>Ecdysozoa</taxon>
        <taxon>Arthropoda</taxon>
        <taxon>Chelicerata</taxon>
        <taxon>Arachnida</taxon>
        <taxon>Acari</taxon>
        <taxon>Acariformes</taxon>
        <taxon>Sarcoptiformes</taxon>
        <taxon>Astigmata</taxon>
        <taxon>Psoroptidia</taxon>
        <taxon>Sarcoptoidea</taxon>
        <taxon>Sarcoptidae</taxon>
        <taxon>Sarcoptinae</taxon>
        <taxon>Sarcoptes</taxon>
    </lineage>
</organism>
<reference evidence="1 2" key="1">
    <citation type="journal article" date="2015" name="Parasit. Vectors">
        <title>Draft genome of the scabies mite.</title>
        <authorList>
            <person name="Rider S.D.Jr."/>
            <person name="Morgan M.S."/>
            <person name="Arlian L.G."/>
        </authorList>
    </citation>
    <scope>NUCLEOTIDE SEQUENCE [LARGE SCALE GENOMIC DNA]</scope>
    <source>
        <strain evidence="1">Arlian Lab</strain>
    </source>
</reference>
<dbReference type="Proteomes" id="UP000616769">
    <property type="component" value="Unassembled WGS sequence"/>
</dbReference>
<evidence type="ECO:0000313" key="1">
    <source>
        <dbReference type="EMBL" id="KPM02304.1"/>
    </source>
</evidence>
<name>A0A131ZU77_SARSC</name>
<dbReference type="AlphaFoldDB" id="A0A131ZU77"/>
<accession>A0A131ZU77</accession>
<proteinExistence type="predicted"/>
<dbReference type="Gene3D" id="2.60.40.10">
    <property type="entry name" value="Immunoglobulins"/>
    <property type="match status" value="1"/>
</dbReference>
<evidence type="ECO:0000313" key="2">
    <source>
        <dbReference type="Proteomes" id="UP000616769"/>
    </source>
</evidence>
<dbReference type="PANTHER" id="PTHR23278">
    <property type="entry name" value="SIDESTEP PROTEIN"/>
    <property type="match status" value="1"/>
</dbReference>
<dbReference type="PROSITE" id="PS50835">
    <property type="entry name" value="IG_LIKE"/>
    <property type="match status" value="1"/>
</dbReference>
<comment type="caution">
    <text evidence="1">The sequence shown here is derived from an EMBL/GenBank/DDBJ whole genome shotgun (WGS) entry which is preliminary data.</text>
</comment>
<dbReference type="InterPro" id="IPR036179">
    <property type="entry name" value="Ig-like_dom_sf"/>
</dbReference>
<protein>
    <submittedName>
        <fullName evidence="1">Sidestep protein-like protein 1</fullName>
    </submittedName>
</protein>
<dbReference type="PANTHER" id="PTHR23278:SF19">
    <property type="entry name" value="OBSCURIN"/>
    <property type="match status" value="1"/>
</dbReference>
<dbReference type="OrthoDB" id="6514419at2759"/>
<dbReference type="VEuPathDB" id="VectorBase:SSCA008494"/>
<dbReference type="SUPFAM" id="SSF48726">
    <property type="entry name" value="Immunoglobulin"/>
    <property type="match status" value="1"/>
</dbReference>
<feature type="non-terminal residue" evidence="1">
    <location>
        <position position="115"/>
    </location>
</feature>
<dbReference type="SMART" id="SM00409">
    <property type="entry name" value="IG"/>
    <property type="match status" value="1"/>
</dbReference>